<keyword evidence="7 8" id="KW-0472">Membrane</keyword>
<accession>A0A6I6JBY0</accession>
<dbReference type="RefSeq" id="WP_158947506.1">
    <property type="nucleotide sequence ID" value="NZ_CP046400.1"/>
</dbReference>
<dbReference type="GO" id="GO:0043190">
    <property type="term" value="C:ATP-binding cassette (ABC) transporter complex"/>
    <property type="evidence" value="ECO:0007669"/>
    <property type="project" value="InterPro"/>
</dbReference>
<evidence type="ECO:0000256" key="5">
    <source>
        <dbReference type="ARBA" id="ARBA00022692"/>
    </source>
</evidence>
<dbReference type="KEGG" id="psel:GM415_09155"/>
<evidence type="ECO:0000256" key="1">
    <source>
        <dbReference type="ARBA" id="ARBA00004429"/>
    </source>
</evidence>
<keyword evidence="4" id="KW-1003">Cell membrane</keyword>
<reference evidence="10 11" key="1">
    <citation type="submission" date="2019-11" db="EMBL/GenBank/DDBJ databases">
        <authorList>
            <person name="Zheng R.K."/>
            <person name="Sun C.M."/>
        </authorList>
    </citation>
    <scope>NUCLEOTIDE SEQUENCE [LARGE SCALE GENOMIC DNA]</scope>
    <source>
        <strain evidence="10 11">SRB007</strain>
    </source>
</reference>
<dbReference type="Pfam" id="PF00528">
    <property type="entry name" value="BPD_transp_1"/>
    <property type="match status" value="1"/>
</dbReference>
<dbReference type="InterPro" id="IPR043429">
    <property type="entry name" value="ArtM/GltK/GlnP/TcyL/YhdX-like"/>
</dbReference>
<feature type="transmembrane region" description="Helical" evidence="8">
    <location>
        <begin position="20"/>
        <end position="44"/>
    </location>
</feature>
<dbReference type="EMBL" id="CP046400">
    <property type="protein sequence ID" value="QGY40285.1"/>
    <property type="molecule type" value="Genomic_DNA"/>
</dbReference>
<dbReference type="InterPro" id="IPR035906">
    <property type="entry name" value="MetI-like_sf"/>
</dbReference>
<comment type="subcellular location">
    <subcellularLocation>
        <location evidence="1">Cell inner membrane</location>
        <topology evidence="1">Multi-pass membrane protein</topology>
    </subcellularLocation>
    <subcellularLocation>
        <location evidence="8">Cell membrane</location>
        <topology evidence="8">Multi-pass membrane protein</topology>
    </subcellularLocation>
</comment>
<evidence type="ECO:0000256" key="2">
    <source>
        <dbReference type="ARBA" id="ARBA00010072"/>
    </source>
</evidence>
<evidence type="ECO:0000256" key="6">
    <source>
        <dbReference type="ARBA" id="ARBA00022989"/>
    </source>
</evidence>
<gene>
    <name evidence="10" type="ORF">GM415_09155</name>
</gene>
<keyword evidence="5 8" id="KW-0812">Transmembrane</keyword>
<evidence type="ECO:0000313" key="11">
    <source>
        <dbReference type="Proteomes" id="UP000428328"/>
    </source>
</evidence>
<name>A0A6I6JBY0_9BACT</name>
<feature type="transmembrane region" description="Helical" evidence="8">
    <location>
        <begin position="190"/>
        <end position="209"/>
    </location>
</feature>
<evidence type="ECO:0000256" key="7">
    <source>
        <dbReference type="ARBA" id="ARBA00023136"/>
    </source>
</evidence>
<evidence type="ECO:0000256" key="8">
    <source>
        <dbReference type="RuleBase" id="RU363032"/>
    </source>
</evidence>
<comment type="similarity">
    <text evidence="2">Belongs to the binding-protein-dependent transport system permease family. HisMQ subfamily.</text>
</comment>
<keyword evidence="11" id="KW-1185">Reference proteome</keyword>
<proteinExistence type="inferred from homology"/>
<feature type="domain" description="ABC transmembrane type-1" evidence="9">
    <location>
        <begin position="21"/>
        <end position="209"/>
    </location>
</feature>
<sequence length="222" mass="24651">MSYQFSIEPIISNWEVFVEGALMTLLLTGLGSAIGIAAGILGAVSRAWKLRVLYPVYTVYVECIRNTPFLVQLYFIFFGLPAMGVKLSGWEASFLAMALNLGAYSTEIIRAGVMSVPRGQLEAAESLALSRWQTFRFVILRPALKNVWPALCSQVIIVMLGSAVCSQVAAQELTYAANLIQSRTFRAFEIYAFSTLMYLLLALAVRKFLHEIGRRYIDGRTA</sequence>
<dbReference type="InterPro" id="IPR000515">
    <property type="entry name" value="MetI-like"/>
</dbReference>
<dbReference type="NCBIfam" id="TIGR01726">
    <property type="entry name" value="HEQRo_perm_3TM"/>
    <property type="match status" value="1"/>
</dbReference>
<evidence type="ECO:0000256" key="3">
    <source>
        <dbReference type="ARBA" id="ARBA00022448"/>
    </source>
</evidence>
<evidence type="ECO:0000259" key="9">
    <source>
        <dbReference type="PROSITE" id="PS50928"/>
    </source>
</evidence>
<dbReference type="CDD" id="cd06261">
    <property type="entry name" value="TM_PBP2"/>
    <property type="match status" value="1"/>
</dbReference>
<organism evidence="10 11">
    <name type="scientific">Pseudodesulfovibrio cashew</name>
    <dbReference type="NCBI Taxonomy" id="2678688"/>
    <lineage>
        <taxon>Bacteria</taxon>
        <taxon>Pseudomonadati</taxon>
        <taxon>Thermodesulfobacteriota</taxon>
        <taxon>Desulfovibrionia</taxon>
        <taxon>Desulfovibrionales</taxon>
        <taxon>Desulfovibrionaceae</taxon>
    </lineage>
</organism>
<keyword evidence="3 8" id="KW-0813">Transport</keyword>
<keyword evidence="6 8" id="KW-1133">Transmembrane helix</keyword>
<evidence type="ECO:0000313" key="10">
    <source>
        <dbReference type="EMBL" id="QGY40285.1"/>
    </source>
</evidence>
<dbReference type="PANTHER" id="PTHR30614:SF35">
    <property type="entry name" value="ABC TRANSPORTER PERMEASE PROTEIN"/>
    <property type="match status" value="1"/>
</dbReference>
<dbReference type="GO" id="GO:0022857">
    <property type="term" value="F:transmembrane transporter activity"/>
    <property type="evidence" value="ECO:0007669"/>
    <property type="project" value="InterPro"/>
</dbReference>
<dbReference type="SUPFAM" id="SSF161098">
    <property type="entry name" value="MetI-like"/>
    <property type="match status" value="1"/>
</dbReference>
<dbReference type="AlphaFoldDB" id="A0A6I6JBY0"/>
<dbReference type="Proteomes" id="UP000428328">
    <property type="component" value="Chromosome"/>
</dbReference>
<dbReference type="Gene3D" id="1.10.3720.10">
    <property type="entry name" value="MetI-like"/>
    <property type="match status" value="1"/>
</dbReference>
<evidence type="ECO:0000256" key="4">
    <source>
        <dbReference type="ARBA" id="ARBA00022475"/>
    </source>
</evidence>
<dbReference type="InterPro" id="IPR010065">
    <property type="entry name" value="AA_ABC_transptr_permease_3TM"/>
</dbReference>
<dbReference type="GO" id="GO:0006865">
    <property type="term" value="P:amino acid transport"/>
    <property type="evidence" value="ECO:0007669"/>
    <property type="project" value="TreeGrafter"/>
</dbReference>
<dbReference type="PROSITE" id="PS50928">
    <property type="entry name" value="ABC_TM1"/>
    <property type="match status" value="1"/>
</dbReference>
<dbReference type="PANTHER" id="PTHR30614">
    <property type="entry name" value="MEMBRANE COMPONENT OF AMINO ACID ABC TRANSPORTER"/>
    <property type="match status" value="1"/>
</dbReference>
<protein>
    <submittedName>
        <fullName evidence="10">ABC transporter permease subunit</fullName>
    </submittedName>
</protein>